<keyword evidence="2" id="KW-1185">Reference proteome</keyword>
<accession>S9ULW3</accession>
<comment type="caution">
    <text evidence="1">The sequence shown here is derived from an EMBL/GenBank/DDBJ whole genome shotgun (WGS) entry which is preliminary data.</text>
</comment>
<name>S9ULW3_9TRYP</name>
<sequence>MDLTTSSRSPTLTPSMYICLYFLVWTPTTSSLAFESSFLEDSSIFRKAAQVSSNRWSSSFLAAVFFPKLSSIEERRRCSAPSSTIIRAFSSCSRFSSNSKSALLSFISSIMETISMLVACTSDPREAIEDKWNERSGTNVVTECFLKLKTKVK</sequence>
<keyword evidence="1" id="KW-0966">Cell projection</keyword>
<evidence type="ECO:0000313" key="2">
    <source>
        <dbReference type="Proteomes" id="UP000015354"/>
    </source>
</evidence>
<protein>
    <submittedName>
        <fullName evidence="1">Sporangia induced deflagellation-inducible protein</fullName>
    </submittedName>
</protein>
<proteinExistence type="predicted"/>
<gene>
    <name evidence="1" type="ORF">STCU_03188</name>
</gene>
<organism evidence="1 2">
    <name type="scientific">Strigomonas culicis</name>
    <dbReference type="NCBI Taxonomy" id="28005"/>
    <lineage>
        <taxon>Eukaryota</taxon>
        <taxon>Discoba</taxon>
        <taxon>Euglenozoa</taxon>
        <taxon>Kinetoplastea</taxon>
        <taxon>Metakinetoplastina</taxon>
        <taxon>Trypanosomatida</taxon>
        <taxon>Trypanosomatidae</taxon>
        <taxon>Strigomonadinae</taxon>
        <taxon>Strigomonas</taxon>
    </lineage>
</organism>
<evidence type="ECO:0000313" key="1">
    <source>
        <dbReference type="EMBL" id="EPY31837.1"/>
    </source>
</evidence>
<reference evidence="1 2" key="1">
    <citation type="journal article" date="2013" name="PLoS ONE">
        <title>Predicting the Proteins of Angomonas deanei, Strigomonas culicis and Their Respective Endosymbionts Reveals New Aspects of the Trypanosomatidae Family.</title>
        <authorList>
            <person name="Motta M.C."/>
            <person name="Martins A.C."/>
            <person name="de Souza S.S."/>
            <person name="Catta-Preta C.M."/>
            <person name="Silva R."/>
            <person name="Klein C.C."/>
            <person name="de Almeida L.G."/>
            <person name="de Lima Cunha O."/>
            <person name="Ciapina L.P."/>
            <person name="Brocchi M."/>
            <person name="Colabardini A.C."/>
            <person name="de Araujo Lima B."/>
            <person name="Machado C.R."/>
            <person name="de Almeida Soares C.M."/>
            <person name="Probst C.M."/>
            <person name="de Menezes C.B."/>
            <person name="Thompson C.E."/>
            <person name="Bartholomeu D.C."/>
            <person name="Gradia D.F."/>
            <person name="Pavoni D.P."/>
            <person name="Grisard E.C."/>
            <person name="Fantinatti-Garboggini F."/>
            <person name="Marchini F.K."/>
            <person name="Rodrigues-Luiz G.F."/>
            <person name="Wagner G."/>
            <person name="Goldman G.H."/>
            <person name="Fietto J.L."/>
            <person name="Elias M.C."/>
            <person name="Goldman M.H."/>
            <person name="Sagot M.F."/>
            <person name="Pereira M."/>
            <person name="Stoco P.H."/>
            <person name="de Mendonca-Neto R.P."/>
            <person name="Teixeira S.M."/>
            <person name="Maciel T.E."/>
            <person name="de Oliveira Mendes T.A."/>
            <person name="Urmenyi T.P."/>
            <person name="de Souza W."/>
            <person name="Schenkman S."/>
            <person name="de Vasconcelos A.T."/>
        </authorList>
    </citation>
    <scope>NUCLEOTIDE SEQUENCE [LARGE SCALE GENOMIC DNA]</scope>
</reference>
<keyword evidence="1" id="KW-0969">Cilium</keyword>
<dbReference type="EMBL" id="ATMH01003188">
    <property type="protein sequence ID" value="EPY31837.1"/>
    <property type="molecule type" value="Genomic_DNA"/>
</dbReference>
<dbReference type="Proteomes" id="UP000015354">
    <property type="component" value="Unassembled WGS sequence"/>
</dbReference>
<dbReference type="AlphaFoldDB" id="S9ULW3"/>
<keyword evidence="1" id="KW-0282">Flagellum</keyword>